<keyword evidence="1" id="KW-0732">Signal</keyword>
<reference evidence="2 3" key="2">
    <citation type="journal article" date="2011" name="Stand. Genomic Sci.">
        <title>Complete genome sequence of Mahella australiensis type strain (50-1 BON).</title>
        <authorList>
            <person name="Sikorski J."/>
            <person name="Teshima H."/>
            <person name="Nolan M."/>
            <person name="Lucas S."/>
            <person name="Hammon N."/>
            <person name="Deshpande S."/>
            <person name="Cheng J.F."/>
            <person name="Pitluck S."/>
            <person name="Liolios K."/>
            <person name="Pagani I."/>
            <person name="Ivanova N."/>
            <person name="Huntemann M."/>
            <person name="Mavromatis K."/>
            <person name="Ovchinikova G."/>
            <person name="Pati A."/>
            <person name="Tapia R."/>
            <person name="Han C."/>
            <person name="Goodwin L."/>
            <person name="Chen A."/>
            <person name="Palaniappan K."/>
            <person name="Land M."/>
            <person name="Hauser L."/>
            <person name="Ngatchou-Djao O.D."/>
            <person name="Rohde M."/>
            <person name="Pukall R."/>
            <person name="Spring S."/>
            <person name="Abt B."/>
            <person name="Goker M."/>
            <person name="Detter J.C."/>
            <person name="Woyke T."/>
            <person name="Bristow J."/>
            <person name="Markowitz V."/>
            <person name="Hugenholtz P."/>
            <person name="Eisen J.A."/>
            <person name="Kyrpides N.C."/>
            <person name="Klenk H.P."/>
            <person name="Lapidus A."/>
        </authorList>
    </citation>
    <scope>NUCLEOTIDE SEQUENCE [LARGE SCALE GENOMIC DNA]</scope>
    <source>
        <strain evidence="3">DSM 15567 / CIP 107919 / 50-1 BON</strain>
    </source>
</reference>
<evidence type="ECO:0000256" key="1">
    <source>
        <dbReference type="SAM" id="SignalP"/>
    </source>
</evidence>
<feature type="signal peptide" evidence="1">
    <location>
        <begin position="1"/>
        <end position="24"/>
    </location>
</feature>
<name>F3ZV98_MAHA5</name>
<evidence type="ECO:0000313" key="3">
    <source>
        <dbReference type="Proteomes" id="UP000008457"/>
    </source>
</evidence>
<gene>
    <name evidence="2" type="ordered locus">Mahau_0025</name>
</gene>
<dbReference type="Pfam" id="PF18952">
    <property type="entry name" value="DUF5696"/>
    <property type="match status" value="1"/>
</dbReference>
<reference evidence="3" key="1">
    <citation type="submission" date="2010-11" db="EMBL/GenBank/DDBJ databases">
        <title>The complete genome of Mahella australiensis DSM 15567.</title>
        <authorList>
            <consortium name="US DOE Joint Genome Institute (JGI-PGF)"/>
            <person name="Lucas S."/>
            <person name="Copeland A."/>
            <person name="Lapidus A."/>
            <person name="Bruce D."/>
            <person name="Goodwin L."/>
            <person name="Pitluck S."/>
            <person name="Kyrpides N."/>
            <person name="Mavromatis K."/>
            <person name="Pagani I."/>
            <person name="Ivanova N."/>
            <person name="Teshima H."/>
            <person name="Brettin T."/>
            <person name="Detter J.C."/>
            <person name="Han C."/>
            <person name="Tapia R."/>
            <person name="Land M."/>
            <person name="Hauser L."/>
            <person name="Markowitz V."/>
            <person name="Cheng J.-F."/>
            <person name="Hugenholtz P."/>
            <person name="Woyke T."/>
            <person name="Wu D."/>
            <person name="Spring S."/>
            <person name="Pukall R."/>
            <person name="Steenblock K."/>
            <person name="Schneider S."/>
            <person name="Klenk H.-P."/>
            <person name="Eisen J.A."/>
        </authorList>
    </citation>
    <scope>NUCLEOTIDE SEQUENCE [LARGE SCALE GENOMIC DNA]</scope>
    <source>
        <strain evidence="3">DSM 15567 / CIP 107919 / 50-1 BON</strain>
    </source>
</reference>
<sequence>MRRILALFIICALALLLPTRNIKAEPDIPDGYRKIAESSELLLYYNDKPPSIIVEDKRNHFMWSSAFTDEGNEMKDTSDLWLTSFRALFNLSYTNVKEDTDQIMLTNSVMEEANITTKDLEKGISIIYNFSKLGITVQLDISLDGDSLAVRVPIESIEENKNFGVVSIEILPFFGAATDREDGYAFYPDGSGALTYFKSDHPEYTENYRGYVYGLDTVDLDAYKAMESDGREQAMMPVFGMKRGGNAFIGVINEGEYDSIINFSPSGYRININRISAEFVYRRLYRATRANTVLVDRVEKGMLHLDHAVRYTFLAGRNADYSGMANAYRQYLLGKGNIKKVIENGDKIPLGLDLLTGIKEDRLLFDKFIPMTTFDQAKQIIEEFYNRGVNDIQVNLMGWTKEGFKTYPVHLPPNNALGGWNGLKRLADYTSKNSIVLFLQDNFVDALSENGGFSIQNDVARQRNGLVVTNAFNNAFLFNPVKTWELFINNFLPNLNGYGINGLNFEKLGLMIYFDYHREYPLTRGQTADYWNKFISESSKQFGSAAVHGGNAYILKQTDRIFDIPANDSGYFFSDTAVPFYQMVVHGLIPYSSSPGNLFYDPQRQKLKWIEYGYMPYYQLTYQDSKLLKYTDYNQLFTSYYGDWIETAASAYKEFNDKLGTTWSMFITDHEKITEDIYKTTYQNGTAVYVNYGGQSAQADGHTIEALSYIVVDERGNVK</sequence>
<dbReference type="Gene3D" id="3.20.20.80">
    <property type="entry name" value="Glycosidases"/>
    <property type="match status" value="1"/>
</dbReference>
<dbReference type="InterPro" id="IPR043751">
    <property type="entry name" value="DUF5696"/>
</dbReference>
<dbReference type="EMBL" id="CP002360">
    <property type="protein sequence ID" value="AEE95248.1"/>
    <property type="molecule type" value="Genomic_DNA"/>
</dbReference>
<organism evidence="2 3">
    <name type="scientific">Mahella australiensis (strain DSM 15567 / CIP 107919 / 50-1 BON)</name>
    <dbReference type="NCBI Taxonomy" id="697281"/>
    <lineage>
        <taxon>Bacteria</taxon>
        <taxon>Bacillati</taxon>
        <taxon>Bacillota</taxon>
        <taxon>Clostridia</taxon>
        <taxon>Thermoanaerobacterales</taxon>
        <taxon>Thermoanaerobacterales Family IV. Incertae Sedis</taxon>
        <taxon>Mahella</taxon>
    </lineage>
</organism>
<dbReference type="KEGG" id="mas:Mahau_0025"/>
<accession>F3ZV98</accession>
<dbReference type="RefSeq" id="WP_013779682.1">
    <property type="nucleotide sequence ID" value="NC_015520.1"/>
</dbReference>
<dbReference type="OrthoDB" id="9793135at2"/>
<keyword evidence="3" id="KW-1185">Reference proteome</keyword>
<dbReference type="AlphaFoldDB" id="F3ZV98"/>
<dbReference type="STRING" id="697281.Mahau_0025"/>
<dbReference type="eggNOG" id="COG3420">
    <property type="taxonomic scope" value="Bacteria"/>
</dbReference>
<feature type="chain" id="PRO_5003309588" evidence="1">
    <location>
        <begin position="25"/>
        <end position="719"/>
    </location>
</feature>
<dbReference type="Proteomes" id="UP000008457">
    <property type="component" value="Chromosome"/>
</dbReference>
<dbReference type="HOGENOM" id="CLU_014011_0_0_9"/>
<evidence type="ECO:0000313" key="2">
    <source>
        <dbReference type="EMBL" id="AEE95248.1"/>
    </source>
</evidence>
<proteinExistence type="predicted"/>
<protein>
    <submittedName>
        <fullName evidence="2">Uncharacterized protein</fullName>
    </submittedName>
</protein>